<evidence type="ECO:0000313" key="5">
    <source>
        <dbReference type="Proteomes" id="UP000233200"/>
    </source>
</evidence>
<dbReference type="GeneTree" id="ENSGT00950000183187"/>
<sequence length="116" mass="12896">MAAESPAMRRVQVAEHPRLLKLKEMFNSKFGSIPKFYVRAPGRVNVIGEHIDYCGYSVLPMAIEQDVLIAVEPVKTYTLQLANTNPFSGIAGSNGRSTFSSLRNNFYLTGHLFKSS</sequence>
<keyword evidence="2" id="KW-0067">ATP-binding</keyword>
<dbReference type="Pfam" id="PF10509">
    <property type="entry name" value="GalKase_gal_bdg"/>
    <property type="match status" value="1"/>
</dbReference>
<name>A0A2K6PDB9_RHIRO</name>
<dbReference type="Proteomes" id="UP000233200">
    <property type="component" value="Unplaced"/>
</dbReference>
<accession>A0A2K6PDB9</accession>
<dbReference type="Ensembl" id="ENSRROT00000038691.1">
    <property type="protein sequence ID" value="ENSRROP00000014562.1"/>
    <property type="gene ID" value="ENSRROG00000031484.1"/>
</dbReference>
<keyword evidence="5" id="KW-1185">Reference proteome</keyword>
<dbReference type="InterPro" id="IPR020568">
    <property type="entry name" value="Ribosomal_Su5_D2-typ_SF"/>
</dbReference>
<protein>
    <recommendedName>
        <fullName evidence="3">Galactokinase N-terminal domain-containing protein</fullName>
    </recommendedName>
</protein>
<dbReference type="Gene3D" id="3.30.230.10">
    <property type="match status" value="1"/>
</dbReference>
<proteinExistence type="predicted"/>
<dbReference type="AlphaFoldDB" id="A0A2K6PDB9"/>
<evidence type="ECO:0000259" key="3">
    <source>
        <dbReference type="Pfam" id="PF10509"/>
    </source>
</evidence>
<dbReference type="PROSITE" id="PS00106">
    <property type="entry name" value="GALACTOKINASE"/>
    <property type="match status" value="1"/>
</dbReference>
<dbReference type="InterPro" id="IPR019539">
    <property type="entry name" value="GalKase_N"/>
</dbReference>
<reference evidence="4" key="2">
    <citation type="submission" date="2025-09" db="UniProtKB">
        <authorList>
            <consortium name="Ensembl"/>
        </authorList>
    </citation>
    <scope>IDENTIFICATION</scope>
</reference>
<dbReference type="PANTHER" id="PTHR10457:SF7">
    <property type="entry name" value="GALACTOKINASE-RELATED"/>
    <property type="match status" value="1"/>
</dbReference>
<dbReference type="InterPro" id="IPR014721">
    <property type="entry name" value="Ribsml_uS5_D2-typ_fold_subgr"/>
</dbReference>
<evidence type="ECO:0000313" key="4">
    <source>
        <dbReference type="Ensembl" id="ENSRROP00000014562.1"/>
    </source>
</evidence>
<dbReference type="PANTHER" id="PTHR10457">
    <property type="entry name" value="MEVALONATE KINASE/GALACTOKINASE"/>
    <property type="match status" value="1"/>
</dbReference>
<dbReference type="SUPFAM" id="SSF54211">
    <property type="entry name" value="Ribosomal protein S5 domain 2-like"/>
    <property type="match status" value="1"/>
</dbReference>
<dbReference type="GO" id="GO:0005524">
    <property type="term" value="F:ATP binding"/>
    <property type="evidence" value="ECO:0007669"/>
    <property type="project" value="UniProtKB-KW"/>
</dbReference>
<dbReference type="GO" id="GO:0004335">
    <property type="term" value="F:galactokinase activity"/>
    <property type="evidence" value="ECO:0007669"/>
    <property type="project" value="TreeGrafter"/>
</dbReference>
<dbReference type="GO" id="GO:0006012">
    <property type="term" value="P:galactose metabolic process"/>
    <property type="evidence" value="ECO:0007669"/>
    <property type="project" value="TreeGrafter"/>
</dbReference>
<evidence type="ECO:0000256" key="2">
    <source>
        <dbReference type="ARBA" id="ARBA00022840"/>
    </source>
</evidence>
<dbReference type="GO" id="GO:0005829">
    <property type="term" value="C:cytosol"/>
    <property type="evidence" value="ECO:0007669"/>
    <property type="project" value="TreeGrafter"/>
</dbReference>
<keyword evidence="1" id="KW-0547">Nucleotide-binding</keyword>
<reference evidence="4" key="1">
    <citation type="submission" date="2025-08" db="UniProtKB">
        <authorList>
            <consortium name="Ensembl"/>
        </authorList>
    </citation>
    <scope>IDENTIFICATION</scope>
</reference>
<dbReference type="InterPro" id="IPR019741">
    <property type="entry name" value="Galactokinase_CS"/>
</dbReference>
<evidence type="ECO:0000256" key="1">
    <source>
        <dbReference type="ARBA" id="ARBA00022741"/>
    </source>
</evidence>
<organism evidence="4 5">
    <name type="scientific">Rhinopithecus roxellana</name>
    <name type="common">Golden snub-nosed monkey</name>
    <name type="synonym">Pygathrix roxellana</name>
    <dbReference type="NCBI Taxonomy" id="61622"/>
    <lineage>
        <taxon>Eukaryota</taxon>
        <taxon>Metazoa</taxon>
        <taxon>Chordata</taxon>
        <taxon>Craniata</taxon>
        <taxon>Vertebrata</taxon>
        <taxon>Euteleostomi</taxon>
        <taxon>Mammalia</taxon>
        <taxon>Eutheria</taxon>
        <taxon>Euarchontoglires</taxon>
        <taxon>Primates</taxon>
        <taxon>Haplorrhini</taxon>
        <taxon>Catarrhini</taxon>
        <taxon>Cercopithecidae</taxon>
        <taxon>Colobinae</taxon>
        <taxon>Rhinopithecus</taxon>
    </lineage>
</organism>
<feature type="domain" description="Galactokinase N-terminal" evidence="3">
    <location>
        <begin position="25"/>
        <end position="73"/>
    </location>
</feature>